<dbReference type="SMART" id="SM00448">
    <property type="entry name" value="REC"/>
    <property type="match status" value="1"/>
</dbReference>
<dbReference type="InterPro" id="IPR036388">
    <property type="entry name" value="WH-like_DNA-bd_sf"/>
</dbReference>
<protein>
    <submittedName>
        <fullName evidence="6">Response regulator transcription factor</fullName>
    </submittedName>
</protein>
<evidence type="ECO:0000313" key="6">
    <source>
        <dbReference type="EMBL" id="MFC3675492.1"/>
    </source>
</evidence>
<comment type="caution">
    <text evidence="6">The sequence shown here is derived from an EMBL/GenBank/DDBJ whole genome shotgun (WGS) entry which is preliminary data.</text>
</comment>
<dbReference type="Pfam" id="PF00072">
    <property type="entry name" value="Response_reg"/>
    <property type="match status" value="1"/>
</dbReference>
<evidence type="ECO:0000256" key="3">
    <source>
        <dbReference type="PROSITE-ProRule" id="PRU01091"/>
    </source>
</evidence>
<feature type="domain" description="OmpR/PhoB-type" evidence="5">
    <location>
        <begin position="126"/>
        <end position="225"/>
    </location>
</feature>
<keyword evidence="1 3" id="KW-0238">DNA-binding</keyword>
<proteinExistence type="predicted"/>
<keyword evidence="2" id="KW-0597">Phosphoprotein</keyword>
<dbReference type="SMART" id="SM00862">
    <property type="entry name" value="Trans_reg_C"/>
    <property type="match status" value="1"/>
</dbReference>
<evidence type="ECO:0000259" key="5">
    <source>
        <dbReference type="PROSITE" id="PS51755"/>
    </source>
</evidence>
<evidence type="ECO:0000313" key="7">
    <source>
        <dbReference type="Proteomes" id="UP001595711"/>
    </source>
</evidence>
<dbReference type="InterPro" id="IPR001867">
    <property type="entry name" value="OmpR/PhoB-type_DNA-bd"/>
</dbReference>
<dbReference type="RefSeq" id="WP_379724173.1">
    <property type="nucleotide sequence ID" value="NZ_JBHRYJ010000001.1"/>
</dbReference>
<dbReference type="Pfam" id="PF00486">
    <property type="entry name" value="Trans_reg_C"/>
    <property type="match status" value="1"/>
</dbReference>
<organism evidence="6 7">
    <name type="scientific">Ferrovibrio xuzhouensis</name>
    <dbReference type="NCBI Taxonomy" id="1576914"/>
    <lineage>
        <taxon>Bacteria</taxon>
        <taxon>Pseudomonadati</taxon>
        <taxon>Pseudomonadota</taxon>
        <taxon>Alphaproteobacteria</taxon>
        <taxon>Rhodospirillales</taxon>
        <taxon>Rhodospirillaceae</taxon>
        <taxon>Ferrovibrio</taxon>
    </lineage>
</organism>
<dbReference type="Gene3D" id="1.10.10.10">
    <property type="entry name" value="Winged helix-like DNA-binding domain superfamily/Winged helix DNA-binding domain"/>
    <property type="match status" value="1"/>
</dbReference>
<dbReference type="PROSITE" id="PS51755">
    <property type="entry name" value="OMPR_PHOB"/>
    <property type="match status" value="1"/>
</dbReference>
<keyword evidence="7" id="KW-1185">Reference proteome</keyword>
<sequence>MSSDIVSILIVEDSKPVRAALQAALTAASYTVLQAASGEEGLAQAGAATLVLLDLGLPGIGGFEVLATLRRDSQIPVIILSGLDETDAKIQALDLGADDYVTKPFDPGELLARVRAALRRHGAAAAGPVRIGPFEIDSVTGETRRGERPVRLSPMEARFVRMLAQKAGQPVGTHTLVLDLWGADSQEQRQALRVLARKVRCKLEKDPDAPEFVLTEPRLGYRLVEAGETAAAT</sequence>
<reference evidence="7" key="1">
    <citation type="journal article" date="2019" name="Int. J. Syst. Evol. Microbiol.">
        <title>The Global Catalogue of Microorganisms (GCM) 10K type strain sequencing project: providing services to taxonomists for standard genome sequencing and annotation.</title>
        <authorList>
            <consortium name="The Broad Institute Genomics Platform"/>
            <consortium name="The Broad Institute Genome Sequencing Center for Infectious Disease"/>
            <person name="Wu L."/>
            <person name="Ma J."/>
        </authorList>
    </citation>
    <scope>NUCLEOTIDE SEQUENCE [LARGE SCALE GENOMIC DNA]</scope>
    <source>
        <strain evidence="7">KCTC 42182</strain>
    </source>
</reference>
<dbReference type="InterPro" id="IPR001789">
    <property type="entry name" value="Sig_transdc_resp-reg_receiver"/>
</dbReference>
<feature type="domain" description="Response regulatory" evidence="4">
    <location>
        <begin position="7"/>
        <end position="118"/>
    </location>
</feature>
<feature type="modified residue" description="4-aspartylphosphate" evidence="2">
    <location>
        <position position="54"/>
    </location>
</feature>
<dbReference type="PROSITE" id="PS50110">
    <property type="entry name" value="RESPONSE_REGULATORY"/>
    <property type="match status" value="1"/>
</dbReference>
<gene>
    <name evidence="6" type="ORF">ACFOOQ_08055</name>
</gene>
<dbReference type="Gene3D" id="6.10.250.690">
    <property type="match status" value="1"/>
</dbReference>
<feature type="DNA-binding region" description="OmpR/PhoB-type" evidence="3">
    <location>
        <begin position="126"/>
        <end position="225"/>
    </location>
</feature>
<evidence type="ECO:0000256" key="2">
    <source>
        <dbReference type="PROSITE-ProRule" id="PRU00169"/>
    </source>
</evidence>
<dbReference type="InterPro" id="IPR011006">
    <property type="entry name" value="CheY-like_superfamily"/>
</dbReference>
<dbReference type="PANTHER" id="PTHR48111:SF50">
    <property type="entry name" value="KDP OPERON TRANSCRIPTIONAL REGULATORY PROTEIN KDPE"/>
    <property type="match status" value="1"/>
</dbReference>
<dbReference type="CDD" id="cd00383">
    <property type="entry name" value="trans_reg_C"/>
    <property type="match status" value="1"/>
</dbReference>
<dbReference type="SUPFAM" id="SSF52172">
    <property type="entry name" value="CheY-like"/>
    <property type="match status" value="1"/>
</dbReference>
<dbReference type="Gene3D" id="3.40.50.2300">
    <property type="match status" value="1"/>
</dbReference>
<accession>A0ABV7VF95</accession>
<evidence type="ECO:0000256" key="1">
    <source>
        <dbReference type="ARBA" id="ARBA00023125"/>
    </source>
</evidence>
<name>A0ABV7VF95_9PROT</name>
<evidence type="ECO:0000259" key="4">
    <source>
        <dbReference type="PROSITE" id="PS50110"/>
    </source>
</evidence>
<dbReference type="EMBL" id="JBHRYJ010000001">
    <property type="protein sequence ID" value="MFC3675492.1"/>
    <property type="molecule type" value="Genomic_DNA"/>
</dbReference>
<dbReference type="InterPro" id="IPR039420">
    <property type="entry name" value="WalR-like"/>
</dbReference>
<dbReference type="PANTHER" id="PTHR48111">
    <property type="entry name" value="REGULATOR OF RPOS"/>
    <property type="match status" value="1"/>
</dbReference>
<dbReference type="Proteomes" id="UP001595711">
    <property type="component" value="Unassembled WGS sequence"/>
</dbReference>